<evidence type="ECO:0000313" key="2">
    <source>
        <dbReference type="Proteomes" id="UP001367508"/>
    </source>
</evidence>
<keyword evidence="2" id="KW-1185">Reference proteome</keyword>
<reference evidence="1 2" key="1">
    <citation type="submission" date="2024-01" db="EMBL/GenBank/DDBJ databases">
        <title>The genomes of 5 underutilized Papilionoideae crops provide insights into root nodulation and disease resistanc.</title>
        <authorList>
            <person name="Jiang F."/>
        </authorList>
    </citation>
    <scope>NUCLEOTIDE SEQUENCE [LARGE SCALE GENOMIC DNA]</scope>
    <source>
        <strain evidence="1">LVBAO_FW01</strain>
        <tissue evidence="1">Leaves</tissue>
    </source>
</reference>
<dbReference type="AlphaFoldDB" id="A0AAN9JXE7"/>
<organism evidence="1 2">
    <name type="scientific">Canavalia gladiata</name>
    <name type="common">Sword bean</name>
    <name type="synonym">Dolichos gladiatus</name>
    <dbReference type="NCBI Taxonomy" id="3824"/>
    <lineage>
        <taxon>Eukaryota</taxon>
        <taxon>Viridiplantae</taxon>
        <taxon>Streptophyta</taxon>
        <taxon>Embryophyta</taxon>
        <taxon>Tracheophyta</taxon>
        <taxon>Spermatophyta</taxon>
        <taxon>Magnoliopsida</taxon>
        <taxon>eudicotyledons</taxon>
        <taxon>Gunneridae</taxon>
        <taxon>Pentapetalae</taxon>
        <taxon>rosids</taxon>
        <taxon>fabids</taxon>
        <taxon>Fabales</taxon>
        <taxon>Fabaceae</taxon>
        <taxon>Papilionoideae</taxon>
        <taxon>50 kb inversion clade</taxon>
        <taxon>NPAAA clade</taxon>
        <taxon>indigoferoid/millettioid clade</taxon>
        <taxon>Phaseoleae</taxon>
        <taxon>Canavalia</taxon>
    </lineage>
</organism>
<protein>
    <submittedName>
        <fullName evidence="1">Uncharacterized protein</fullName>
    </submittedName>
</protein>
<dbReference type="EMBL" id="JAYMYQ010000011">
    <property type="protein sequence ID" value="KAK7306698.1"/>
    <property type="molecule type" value="Genomic_DNA"/>
</dbReference>
<name>A0AAN9JXE7_CANGL</name>
<proteinExistence type="predicted"/>
<evidence type="ECO:0000313" key="1">
    <source>
        <dbReference type="EMBL" id="KAK7306698.1"/>
    </source>
</evidence>
<gene>
    <name evidence="1" type="ORF">VNO77_44653</name>
</gene>
<sequence>MMVKGKEPFSQRKFKILAKNRSGKVLVQRDAILRFSDVDLQRRRSPEPGPLLHLKIKGKDAVSAAISVAFQDLKAKTPTSKVTVQLARLCFSRPRRIREHRGKPKESVHSIEAGRTQIHQAKERLDSNLFSNVRSVVLEAKEGSECESPRGRVALAEFQRSDQAEALTFQRNTKRMLGVRPGINKPGVYGTWKSMEKKLEERGVVIRLVIGRSVNQGDGLNHNMDEKNRSTKDFLRLTWEAYLAMRRIGWQKQSESIAQNER</sequence>
<dbReference type="Proteomes" id="UP001367508">
    <property type="component" value="Unassembled WGS sequence"/>
</dbReference>
<comment type="caution">
    <text evidence="1">The sequence shown here is derived from an EMBL/GenBank/DDBJ whole genome shotgun (WGS) entry which is preliminary data.</text>
</comment>
<accession>A0AAN9JXE7</accession>